<keyword evidence="12" id="KW-1185">Reference proteome</keyword>
<feature type="transmembrane region" description="Helical" evidence="7">
    <location>
        <begin position="129"/>
        <end position="152"/>
    </location>
</feature>
<dbReference type="AlphaFoldDB" id="A0AAW9QN68"/>
<evidence type="ECO:0000256" key="2">
    <source>
        <dbReference type="ARBA" id="ARBA00008017"/>
    </source>
</evidence>
<protein>
    <submittedName>
        <fullName evidence="11">Mechanosensitive ion channel domain-containing protein</fullName>
    </submittedName>
</protein>
<keyword evidence="3" id="KW-1003">Cell membrane</keyword>
<reference evidence="11 12" key="1">
    <citation type="submission" date="2024-01" db="EMBL/GenBank/DDBJ databases">
        <title>Genomic insights into the taxonomy and metabolism of the cyanobacterium Pannus brasiliensis CCIBt3594.</title>
        <authorList>
            <person name="Machado M."/>
            <person name="Botero N.B."/>
            <person name="Andreote A.P.D."/>
            <person name="Feitosa A.M.T."/>
            <person name="Popin R."/>
            <person name="Sivonen K."/>
            <person name="Fiore M.F."/>
        </authorList>
    </citation>
    <scope>NUCLEOTIDE SEQUENCE [LARGE SCALE GENOMIC DNA]</scope>
    <source>
        <strain evidence="11 12">CCIBt3594</strain>
    </source>
</reference>
<gene>
    <name evidence="11" type="ORF">V0288_05735</name>
</gene>
<dbReference type="InterPro" id="IPR006685">
    <property type="entry name" value="MscS_channel_2nd"/>
</dbReference>
<feature type="transmembrane region" description="Helical" evidence="7">
    <location>
        <begin position="158"/>
        <end position="180"/>
    </location>
</feature>
<organism evidence="11 12">
    <name type="scientific">Pannus brasiliensis CCIBt3594</name>
    <dbReference type="NCBI Taxonomy" id="1427578"/>
    <lineage>
        <taxon>Bacteria</taxon>
        <taxon>Bacillati</taxon>
        <taxon>Cyanobacteriota</taxon>
        <taxon>Cyanophyceae</taxon>
        <taxon>Oscillatoriophycideae</taxon>
        <taxon>Chroococcales</taxon>
        <taxon>Microcystaceae</taxon>
        <taxon>Pannus</taxon>
    </lineage>
</organism>
<feature type="domain" description="Mechanosensitive ion channel MscS C-terminal" evidence="9">
    <location>
        <begin position="251"/>
        <end position="338"/>
    </location>
</feature>
<dbReference type="InterPro" id="IPR023408">
    <property type="entry name" value="MscS_beta-dom_sf"/>
</dbReference>
<feature type="transmembrane region" description="Helical" evidence="7">
    <location>
        <begin position="94"/>
        <end position="117"/>
    </location>
</feature>
<dbReference type="SUPFAM" id="SSF82689">
    <property type="entry name" value="Mechanosensitive channel protein MscS (YggB), C-terminal domain"/>
    <property type="match status" value="1"/>
</dbReference>
<dbReference type="Pfam" id="PF21088">
    <property type="entry name" value="MS_channel_1st"/>
    <property type="match status" value="1"/>
</dbReference>
<feature type="domain" description="Mechanosensitive ion channel transmembrane helices 2/3" evidence="10">
    <location>
        <begin position="133"/>
        <end position="173"/>
    </location>
</feature>
<dbReference type="InterPro" id="IPR011066">
    <property type="entry name" value="MscS_channel_C_sf"/>
</dbReference>
<feature type="transmembrane region" description="Helical" evidence="7">
    <location>
        <begin position="52"/>
        <end position="74"/>
    </location>
</feature>
<comment type="caution">
    <text evidence="11">The sequence shown here is derived from an EMBL/GenBank/DDBJ whole genome shotgun (WGS) entry which is preliminary data.</text>
</comment>
<feature type="transmembrane region" description="Helical" evidence="7">
    <location>
        <begin position="13"/>
        <end position="31"/>
    </location>
</feature>
<feature type="domain" description="Mechanosensitive ion channel MscS" evidence="8">
    <location>
        <begin position="175"/>
        <end position="241"/>
    </location>
</feature>
<dbReference type="InterPro" id="IPR049142">
    <property type="entry name" value="MS_channel_1st"/>
</dbReference>
<evidence type="ECO:0000259" key="9">
    <source>
        <dbReference type="Pfam" id="PF21082"/>
    </source>
</evidence>
<comment type="subcellular location">
    <subcellularLocation>
        <location evidence="1">Cell membrane</location>
        <topology evidence="1">Multi-pass membrane protein</topology>
    </subcellularLocation>
</comment>
<evidence type="ECO:0000256" key="5">
    <source>
        <dbReference type="ARBA" id="ARBA00022989"/>
    </source>
</evidence>
<dbReference type="PANTHER" id="PTHR30566">
    <property type="entry name" value="YNAI-RELATED MECHANOSENSITIVE ION CHANNEL"/>
    <property type="match status" value="1"/>
</dbReference>
<dbReference type="EMBL" id="JBAFSM010000008">
    <property type="protein sequence ID" value="MEG3436615.1"/>
    <property type="molecule type" value="Genomic_DNA"/>
</dbReference>
<evidence type="ECO:0000256" key="3">
    <source>
        <dbReference type="ARBA" id="ARBA00022475"/>
    </source>
</evidence>
<accession>A0AAW9QN68</accession>
<dbReference type="SUPFAM" id="SSF50182">
    <property type="entry name" value="Sm-like ribonucleoproteins"/>
    <property type="match status" value="1"/>
</dbReference>
<dbReference type="RefSeq" id="WP_332864073.1">
    <property type="nucleotide sequence ID" value="NZ_JBAFSM010000008.1"/>
</dbReference>
<proteinExistence type="inferred from homology"/>
<evidence type="ECO:0000256" key="6">
    <source>
        <dbReference type="ARBA" id="ARBA00023136"/>
    </source>
</evidence>
<dbReference type="Pfam" id="PF21082">
    <property type="entry name" value="MS_channel_3rd"/>
    <property type="match status" value="1"/>
</dbReference>
<dbReference type="Gene3D" id="3.30.70.100">
    <property type="match status" value="1"/>
</dbReference>
<name>A0AAW9QN68_9CHRO</name>
<dbReference type="Gene3D" id="1.10.287.1260">
    <property type="match status" value="1"/>
</dbReference>
<keyword evidence="5 7" id="KW-1133">Transmembrane helix</keyword>
<dbReference type="SUPFAM" id="SSF82861">
    <property type="entry name" value="Mechanosensitive channel protein MscS (YggB), transmembrane region"/>
    <property type="match status" value="1"/>
</dbReference>
<evidence type="ECO:0000259" key="8">
    <source>
        <dbReference type="Pfam" id="PF00924"/>
    </source>
</evidence>
<evidence type="ECO:0000259" key="10">
    <source>
        <dbReference type="Pfam" id="PF21088"/>
    </source>
</evidence>
<dbReference type="PANTHER" id="PTHR30566:SF25">
    <property type="entry name" value="INNER MEMBRANE PROTEIN"/>
    <property type="match status" value="1"/>
</dbReference>
<evidence type="ECO:0000313" key="12">
    <source>
        <dbReference type="Proteomes" id="UP001328733"/>
    </source>
</evidence>
<evidence type="ECO:0000313" key="11">
    <source>
        <dbReference type="EMBL" id="MEG3436615.1"/>
    </source>
</evidence>
<keyword evidence="6 7" id="KW-0472">Membrane</keyword>
<dbReference type="GO" id="GO:0055085">
    <property type="term" value="P:transmembrane transport"/>
    <property type="evidence" value="ECO:0007669"/>
    <property type="project" value="InterPro"/>
</dbReference>
<dbReference type="InterPro" id="IPR011014">
    <property type="entry name" value="MscS_channel_TM-2"/>
</dbReference>
<dbReference type="InterPro" id="IPR049278">
    <property type="entry name" value="MS_channel_C"/>
</dbReference>
<dbReference type="InterPro" id="IPR010920">
    <property type="entry name" value="LSM_dom_sf"/>
</dbReference>
<dbReference type="Pfam" id="PF00924">
    <property type="entry name" value="MS_channel_2nd"/>
    <property type="match status" value="1"/>
</dbReference>
<evidence type="ECO:0000256" key="4">
    <source>
        <dbReference type="ARBA" id="ARBA00022692"/>
    </source>
</evidence>
<sequence length="358" mass="39944">MNSFINLEHWPDIVIPLLIFLGCLLLGWVFEKRVIGELLKIARDKNFRLSEGILKSIRGFSLLWFGILGLTIALSLPNLPLFPGFIAFLKDSLLVVFLSSATLVVAQVSVEILRVYTTGDDGISPLTTLFEFLAKVVIFSCGFLIILGSIGISITPLLTAFGIGGVSIGLALQSTLANLMSGITIITSKKVRVGDYIELKTGESGYVRDVELKYTVVEEITENLLVIPNTQILSSSFRNYSLPDRTLIVPVEIGIAYDSDLETVEKVTLEVAREVCGAPVTDNAKKLPFTRYGKFDYYSISLTVYLQIAEEEFFDHLTLKHEFIKRLHRRYREEGIEIPVPMGFPYLLKPDPGEISRE</sequence>
<dbReference type="GO" id="GO:0005886">
    <property type="term" value="C:plasma membrane"/>
    <property type="evidence" value="ECO:0007669"/>
    <property type="project" value="UniProtKB-SubCell"/>
</dbReference>
<evidence type="ECO:0000256" key="7">
    <source>
        <dbReference type="SAM" id="Phobius"/>
    </source>
</evidence>
<keyword evidence="4 7" id="KW-0812">Transmembrane</keyword>
<dbReference type="Proteomes" id="UP001328733">
    <property type="component" value="Unassembled WGS sequence"/>
</dbReference>
<comment type="similarity">
    <text evidence="2">Belongs to the MscS (TC 1.A.23) family.</text>
</comment>
<evidence type="ECO:0000256" key="1">
    <source>
        <dbReference type="ARBA" id="ARBA00004651"/>
    </source>
</evidence>
<dbReference type="Gene3D" id="2.30.30.60">
    <property type="match status" value="1"/>
</dbReference>